<dbReference type="Proteomes" id="UP000553034">
    <property type="component" value="Unassembled WGS sequence"/>
</dbReference>
<feature type="transmembrane region" description="Helical" evidence="19">
    <location>
        <begin position="33"/>
        <end position="52"/>
    </location>
</feature>
<evidence type="ECO:0000313" key="20">
    <source>
        <dbReference type="EMBL" id="MBB4119529.1"/>
    </source>
</evidence>
<feature type="binding site" evidence="18">
    <location>
        <position position="30"/>
    </location>
    <ligand>
        <name>a divalent metal cation</name>
        <dbReference type="ChEBI" id="CHEBI:60240"/>
    </ligand>
</feature>
<dbReference type="GO" id="GO:0005524">
    <property type="term" value="F:ATP binding"/>
    <property type="evidence" value="ECO:0007669"/>
    <property type="project" value="UniProtKB-KW"/>
</dbReference>
<evidence type="ECO:0000256" key="13">
    <source>
        <dbReference type="ARBA" id="ARBA00023209"/>
    </source>
</evidence>
<feature type="active site" description="Proton acceptor" evidence="15">
    <location>
        <position position="71"/>
    </location>
</feature>
<dbReference type="EC" id="2.7.1.107" evidence="20"/>
<dbReference type="GO" id="GO:0005886">
    <property type="term" value="C:plasma membrane"/>
    <property type="evidence" value="ECO:0007669"/>
    <property type="project" value="UniProtKB-SubCell"/>
</dbReference>
<dbReference type="InterPro" id="IPR000829">
    <property type="entry name" value="DAGK"/>
</dbReference>
<comment type="cofactor">
    <cofactor evidence="18">
        <name>Mg(2+)</name>
        <dbReference type="ChEBI" id="CHEBI:18420"/>
    </cofactor>
    <text evidence="18">Mn(2+), Zn(2+), Cd(2+) and Co(2+) support activity to lesser extents.</text>
</comment>
<feature type="binding site" evidence="16">
    <location>
        <position position="71"/>
    </location>
    <ligand>
        <name>substrate</name>
    </ligand>
</feature>
<evidence type="ECO:0000256" key="19">
    <source>
        <dbReference type="SAM" id="Phobius"/>
    </source>
</evidence>
<comment type="similarity">
    <text evidence="2">Belongs to the bacterial diacylglycerol kinase family.</text>
</comment>
<dbReference type="GO" id="GO:0008654">
    <property type="term" value="P:phospholipid biosynthetic process"/>
    <property type="evidence" value="ECO:0007669"/>
    <property type="project" value="UniProtKB-KW"/>
</dbReference>
<keyword evidence="18" id="KW-0479">Metal-binding</keyword>
<evidence type="ECO:0000313" key="21">
    <source>
        <dbReference type="Proteomes" id="UP000553034"/>
    </source>
</evidence>
<keyword evidence="13" id="KW-0594">Phospholipid biosynthesis</keyword>
<dbReference type="AlphaFoldDB" id="A0A840EMB7"/>
<evidence type="ECO:0000256" key="5">
    <source>
        <dbReference type="ARBA" id="ARBA00022679"/>
    </source>
</evidence>
<name>A0A840EMB7_9FLAO</name>
<evidence type="ECO:0000256" key="9">
    <source>
        <dbReference type="ARBA" id="ARBA00022840"/>
    </source>
</evidence>
<reference evidence="20 21" key="1">
    <citation type="submission" date="2020-08" db="EMBL/GenBank/DDBJ databases">
        <title>Genomic Encyclopedia of Type Strains, Phase IV (KMG-IV): sequencing the most valuable type-strain genomes for metagenomic binning, comparative biology and taxonomic classification.</title>
        <authorList>
            <person name="Goeker M."/>
        </authorList>
    </citation>
    <scope>NUCLEOTIDE SEQUENCE [LARGE SCALE GENOMIC DNA]</scope>
    <source>
        <strain evidence="20 21">DSM 29568</strain>
    </source>
</reference>
<evidence type="ECO:0000256" key="16">
    <source>
        <dbReference type="PIRSR" id="PIRSR600829-2"/>
    </source>
</evidence>
<dbReference type="PANTHER" id="PTHR34299:SF1">
    <property type="entry name" value="DIACYLGLYCEROL KINASE"/>
    <property type="match status" value="1"/>
</dbReference>
<protein>
    <submittedName>
        <fullName evidence="20">Diacylglycerol kinase (ATP)</fullName>
        <ecNumber evidence="20">2.7.1.107</ecNumber>
    </submittedName>
</protein>
<dbReference type="RefSeq" id="WP_246415188.1">
    <property type="nucleotide sequence ID" value="NZ_JACIFO010000007.1"/>
</dbReference>
<keyword evidence="21" id="KW-1185">Reference proteome</keyword>
<feature type="transmembrane region" description="Helical" evidence="19">
    <location>
        <begin position="58"/>
        <end position="77"/>
    </location>
</feature>
<keyword evidence="12 19" id="KW-0472">Membrane</keyword>
<dbReference type="Gene3D" id="1.10.287.3610">
    <property type="match status" value="1"/>
</dbReference>
<evidence type="ECO:0000256" key="4">
    <source>
        <dbReference type="ARBA" id="ARBA00022516"/>
    </source>
</evidence>
<evidence type="ECO:0000256" key="2">
    <source>
        <dbReference type="ARBA" id="ARBA00005967"/>
    </source>
</evidence>
<feature type="binding site" evidence="18">
    <location>
        <position position="78"/>
    </location>
    <ligand>
        <name>a divalent metal cation</name>
        <dbReference type="ChEBI" id="CHEBI:60240"/>
    </ligand>
</feature>
<evidence type="ECO:0000256" key="11">
    <source>
        <dbReference type="ARBA" id="ARBA00023098"/>
    </source>
</evidence>
<sequence>MKPKKTTYFKGRILSGVYACKGILILLKKERNIQVQFVIAILVTVMGFYYHITPVEWSLQLLSIGLVIGLEAFNTALEEMANFIQPTYHEYIKKIKDIAAAAVLFAAIVAFVVGVLIYYPYLFT</sequence>
<keyword evidence="14" id="KW-1208">Phospholipid metabolism</keyword>
<dbReference type="GO" id="GO:0004143">
    <property type="term" value="F:ATP-dependent diacylglycerol kinase activity"/>
    <property type="evidence" value="ECO:0007669"/>
    <property type="project" value="UniProtKB-EC"/>
</dbReference>
<keyword evidence="9 17" id="KW-0067">ATP-binding</keyword>
<keyword evidence="11" id="KW-0443">Lipid metabolism</keyword>
<keyword evidence="3" id="KW-1003">Cell membrane</keyword>
<keyword evidence="18" id="KW-0460">Magnesium</keyword>
<organism evidence="20 21">
    <name type="scientific">Mesonia hippocampi</name>
    <dbReference type="NCBI Taxonomy" id="1628250"/>
    <lineage>
        <taxon>Bacteria</taxon>
        <taxon>Pseudomonadati</taxon>
        <taxon>Bacteroidota</taxon>
        <taxon>Flavobacteriia</taxon>
        <taxon>Flavobacteriales</taxon>
        <taxon>Flavobacteriaceae</taxon>
        <taxon>Mesonia</taxon>
    </lineage>
</organism>
<dbReference type="Pfam" id="PF01219">
    <property type="entry name" value="DAGK_prokar"/>
    <property type="match status" value="1"/>
</dbReference>
<feature type="binding site" evidence="17">
    <location>
        <position position="30"/>
    </location>
    <ligand>
        <name>ATP</name>
        <dbReference type="ChEBI" id="CHEBI:30616"/>
    </ligand>
</feature>
<evidence type="ECO:0000256" key="1">
    <source>
        <dbReference type="ARBA" id="ARBA00004651"/>
    </source>
</evidence>
<evidence type="ECO:0000256" key="17">
    <source>
        <dbReference type="PIRSR" id="PIRSR600829-3"/>
    </source>
</evidence>
<keyword evidence="6 19" id="KW-0812">Transmembrane</keyword>
<keyword evidence="7 17" id="KW-0547">Nucleotide-binding</keyword>
<dbReference type="CDD" id="cd14265">
    <property type="entry name" value="UDPK_IM_like"/>
    <property type="match status" value="1"/>
</dbReference>
<evidence type="ECO:0000256" key="15">
    <source>
        <dbReference type="PIRSR" id="PIRSR600829-1"/>
    </source>
</evidence>
<evidence type="ECO:0000256" key="12">
    <source>
        <dbReference type="ARBA" id="ARBA00023136"/>
    </source>
</evidence>
<comment type="caution">
    <text evidence="20">The sequence shown here is derived from an EMBL/GenBank/DDBJ whole genome shotgun (WGS) entry which is preliminary data.</text>
</comment>
<feature type="binding site" evidence="17">
    <location>
        <position position="18"/>
    </location>
    <ligand>
        <name>ATP</name>
        <dbReference type="ChEBI" id="CHEBI:30616"/>
    </ligand>
</feature>
<keyword evidence="5 20" id="KW-0808">Transferase</keyword>
<evidence type="ECO:0000256" key="10">
    <source>
        <dbReference type="ARBA" id="ARBA00022989"/>
    </source>
</evidence>
<evidence type="ECO:0000256" key="14">
    <source>
        <dbReference type="ARBA" id="ARBA00023264"/>
    </source>
</evidence>
<keyword evidence="4" id="KW-0444">Lipid biosynthesis</keyword>
<evidence type="ECO:0000256" key="18">
    <source>
        <dbReference type="PIRSR" id="PIRSR600829-4"/>
    </source>
</evidence>
<feature type="binding site" evidence="17">
    <location>
        <begin position="96"/>
        <end position="97"/>
    </location>
    <ligand>
        <name>ATP</name>
        <dbReference type="ChEBI" id="CHEBI:30616"/>
    </ligand>
</feature>
<keyword evidence="8 20" id="KW-0418">Kinase</keyword>
<dbReference type="PANTHER" id="PTHR34299">
    <property type="entry name" value="DIACYLGLYCEROL KINASE"/>
    <property type="match status" value="1"/>
</dbReference>
<evidence type="ECO:0000256" key="7">
    <source>
        <dbReference type="ARBA" id="ARBA00022741"/>
    </source>
</evidence>
<keyword evidence="10 19" id="KW-1133">Transmembrane helix</keyword>
<gene>
    <name evidence="20" type="ORF">GGR32_001831</name>
</gene>
<evidence type="ECO:0000256" key="8">
    <source>
        <dbReference type="ARBA" id="ARBA00022777"/>
    </source>
</evidence>
<evidence type="ECO:0000256" key="6">
    <source>
        <dbReference type="ARBA" id="ARBA00022692"/>
    </source>
</evidence>
<comment type="subcellular location">
    <subcellularLocation>
        <location evidence="1">Cell membrane</location>
        <topology evidence="1">Multi-pass membrane protein</topology>
    </subcellularLocation>
</comment>
<dbReference type="InterPro" id="IPR033717">
    <property type="entry name" value="UDPK"/>
</dbReference>
<dbReference type="GO" id="GO:0046872">
    <property type="term" value="F:metal ion binding"/>
    <property type="evidence" value="ECO:0007669"/>
    <property type="project" value="UniProtKB-KW"/>
</dbReference>
<accession>A0A840EMB7</accession>
<proteinExistence type="inferred from homology"/>
<feature type="binding site" evidence="17">
    <location>
        <position position="78"/>
    </location>
    <ligand>
        <name>ATP</name>
        <dbReference type="ChEBI" id="CHEBI:30616"/>
    </ligand>
</feature>
<evidence type="ECO:0000256" key="3">
    <source>
        <dbReference type="ARBA" id="ARBA00022475"/>
    </source>
</evidence>
<feature type="transmembrane region" description="Helical" evidence="19">
    <location>
        <begin position="98"/>
        <end position="121"/>
    </location>
</feature>
<dbReference type="InterPro" id="IPR036945">
    <property type="entry name" value="DAGK_sf"/>
</dbReference>
<dbReference type="EMBL" id="JACIFO010000007">
    <property type="protein sequence ID" value="MBB4119529.1"/>
    <property type="molecule type" value="Genomic_DNA"/>
</dbReference>